<comment type="caution">
    <text evidence="2">The sequence shown here is derived from an EMBL/GenBank/DDBJ whole genome shotgun (WGS) entry which is preliminary data.</text>
</comment>
<dbReference type="InterPro" id="IPR007612">
    <property type="entry name" value="LOR"/>
</dbReference>
<dbReference type="eggNOG" id="COG4894">
    <property type="taxonomic scope" value="Bacteria"/>
</dbReference>
<organism evidence="2 3">
    <name type="scientific">Gordonia sputi NBRC 100414</name>
    <dbReference type="NCBI Taxonomy" id="1089453"/>
    <lineage>
        <taxon>Bacteria</taxon>
        <taxon>Bacillati</taxon>
        <taxon>Actinomycetota</taxon>
        <taxon>Actinomycetes</taxon>
        <taxon>Mycobacteriales</taxon>
        <taxon>Gordoniaceae</taxon>
        <taxon>Gordonia</taxon>
    </lineage>
</organism>
<proteinExistence type="inferred from homology"/>
<evidence type="ECO:0008006" key="4">
    <source>
        <dbReference type="Google" id="ProtNLM"/>
    </source>
</evidence>
<dbReference type="Gene3D" id="2.40.160.200">
    <property type="entry name" value="LURP1-related"/>
    <property type="match status" value="1"/>
</dbReference>
<dbReference type="SUPFAM" id="SSF54518">
    <property type="entry name" value="Tubby C-terminal domain-like"/>
    <property type="match status" value="1"/>
</dbReference>
<evidence type="ECO:0000256" key="1">
    <source>
        <dbReference type="ARBA" id="ARBA00005437"/>
    </source>
</evidence>
<dbReference type="Proteomes" id="UP000005845">
    <property type="component" value="Unassembled WGS sequence"/>
</dbReference>
<keyword evidence="3" id="KW-1185">Reference proteome</keyword>
<dbReference type="InterPro" id="IPR025659">
    <property type="entry name" value="Tubby-like_C"/>
</dbReference>
<protein>
    <recommendedName>
        <fullName evidence="4">LURP-one-related family protein</fullName>
    </recommendedName>
</protein>
<comment type="similarity">
    <text evidence="1">Belongs to the LOR family.</text>
</comment>
<gene>
    <name evidence="2" type="ORF">GOSPT_016_00360</name>
</gene>
<accession>H5TVT9</accession>
<evidence type="ECO:0000313" key="3">
    <source>
        <dbReference type="Proteomes" id="UP000005845"/>
    </source>
</evidence>
<dbReference type="Pfam" id="PF04525">
    <property type="entry name" value="LOR"/>
    <property type="match status" value="1"/>
</dbReference>
<dbReference type="AlphaFoldDB" id="H5TVT9"/>
<evidence type="ECO:0000313" key="2">
    <source>
        <dbReference type="EMBL" id="GAB37597.1"/>
    </source>
</evidence>
<dbReference type="EMBL" id="BAFC01000016">
    <property type="protein sequence ID" value="GAB37597.1"/>
    <property type="molecule type" value="Genomic_DNA"/>
</dbReference>
<dbReference type="InterPro" id="IPR038595">
    <property type="entry name" value="LOR_sf"/>
</dbReference>
<reference evidence="2 3" key="1">
    <citation type="submission" date="2012-02" db="EMBL/GenBank/DDBJ databases">
        <title>Whole genome shotgun sequence of Gordonia sputi NBRC 100414.</title>
        <authorList>
            <person name="Yoshida I."/>
            <person name="Hosoyama A."/>
            <person name="Tsuchikane K."/>
            <person name="Katsumata H."/>
            <person name="Yamazaki S."/>
            <person name="Fujita N."/>
        </authorList>
    </citation>
    <scope>NUCLEOTIDE SEQUENCE [LARGE SCALE GENOMIC DNA]</scope>
    <source>
        <strain evidence="2 3">NBRC 100414</strain>
    </source>
</reference>
<sequence length="170" mass="19272">MCIVSRLYIKQKVFSVGEQFTVFGESEQPRYYVQGSFMRVPKHFTVTDRSGAPIAEITKTVFSFLPRFTVEMQGVEVATIRKEFSFFKPKYFIEGAALDVSGDWWDMTFDVSRNGERVASIRRKLLSWGDTYEVDIFDDALEAMIISLVVAIDRVRADASSSSSAASWSS</sequence>
<name>H5TVT9_9ACTN</name>